<dbReference type="InterPro" id="IPR045851">
    <property type="entry name" value="AMP-bd_C_sf"/>
</dbReference>
<evidence type="ECO:0000256" key="2">
    <source>
        <dbReference type="ARBA" id="ARBA00004651"/>
    </source>
</evidence>
<comment type="similarity">
    <text evidence="3 9">Belongs to the FliF family.</text>
</comment>
<evidence type="ECO:0000259" key="13">
    <source>
        <dbReference type="Pfam" id="PF08345"/>
    </source>
</evidence>
<gene>
    <name evidence="14" type="primary">fliF</name>
    <name evidence="14" type="ORF">HUK82_06075</name>
</gene>
<evidence type="ECO:0000256" key="7">
    <source>
        <dbReference type="ARBA" id="ARBA00023136"/>
    </source>
</evidence>
<dbReference type="Pfam" id="PF08345">
    <property type="entry name" value="YscJ_FliF_C"/>
    <property type="match status" value="1"/>
</dbReference>
<dbReference type="Pfam" id="PF01514">
    <property type="entry name" value="YscJ_FliF"/>
    <property type="match status" value="1"/>
</dbReference>
<keyword evidence="15" id="KW-1185">Reference proteome</keyword>
<keyword evidence="8 9" id="KW-0975">Bacterial flagellum</keyword>
<dbReference type="GO" id="GO:0071973">
    <property type="term" value="P:bacterial-type flagellum-dependent cell motility"/>
    <property type="evidence" value="ECO:0007669"/>
    <property type="project" value="InterPro"/>
</dbReference>
<dbReference type="InterPro" id="IPR006182">
    <property type="entry name" value="FliF_N_dom"/>
</dbReference>
<keyword evidence="14" id="KW-0966">Cell projection</keyword>
<sequence>MKAVLDNLKELGLARLLVLGGVAAVLLGLLATMAVRDSRPDMVPLYRDLDAKDAAEMVDQLDKAHIDHTVSPQGDEVSVPRGDVAAARLALARNGLPGGGAVGYEIFDRGGSLTSTQFEQGINETRAMEGELERSIRLISGVKRARVHVVLPHRDLFSTQEQPSQASVLLAMQGRGRLDPEGVQAILNLVSAAIPGLKAQNISVVDTNGDVLARARALTGANQDAQDEDERRRALEMRLAHAVEEMLAPTLGADHVRAEASVTMNMDRVKETQEKYDPDQQVLRSQQTTTSKNVNTEPPQNVSVSNNLPNANAGQQQAGSQENRQEETNNYEIGKTVRTLVQDQPRIQHLSVAVMVDGTVVRGADGKPVWAPRPAEELERLTTLVRTAVGYDAARGDTVSVVSMRFNTDDLGAAEDAPHGLAAYVQTGTMLQLVRTAIVGMVLFLIMFFVVRPALRGKGLVPGESTGLAEGGAAFGALPGSSLDAVNAMALSPGVLNPGTLALASPPGLSPADDLVSMDGVEGHIKAASIRKVIEIVNGNMDDTLMVIRNWLNADSEGR</sequence>
<evidence type="ECO:0000313" key="15">
    <source>
        <dbReference type="Proteomes" id="UP000585665"/>
    </source>
</evidence>
<feature type="domain" description="Flagellar M-ring N-terminal" evidence="12">
    <location>
        <begin position="38"/>
        <end position="213"/>
    </location>
</feature>
<dbReference type="PIRSF" id="PIRSF004862">
    <property type="entry name" value="FliF"/>
    <property type="match status" value="1"/>
</dbReference>
<dbReference type="NCBIfam" id="TIGR00206">
    <property type="entry name" value="fliF"/>
    <property type="match status" value="1"/>
</dbReference>
<dbReference type="Gene3D" id="3.30.300.30">
    <property type="match status" value="1"/>
</dbReference>
<dbReference type="RefSeq" id="WP_176613102.1">
    <property type="nucleotide sequence ID" value="NZ_JABXXR010000028.1"/>
</dbReference>
<dbReference type="GO" id="GO:0005886">
    <property type="term" value="C:plasma membrane"/>
    <property type="evidence" value="ECO:0007669"/>
    <property type="project" value="UniProtKB-SubCell"/>
</dbReference>
<feature type="domain" description="Flagellar M-ring C-terminal" evidence="13">
    <location>
        <begin position="247"/>
        <end position="406"/>
    </location>
</feature>
<keyword evidence="4" id="KW-1003">Cell membrane</keyword>
<name>A0A850PG45_9PROT</name>
<evidence type="ECO:0000256" key="8">
    <source>
        <dbReference type="ARBA" id="ARBA00023143"/>
    </source>
</evidence>
<dbReference type="InterPro" id="IPR000067">
    <property type="entry name" value="FlgMring_FliF"/>
</dbReference>
<dbReference type="AlphaFoldDB" id="A0A850PG45"/>
<evidence type="ECO:0000259" key="12">
    <source>
        <dbReference type="Pfam" id="PF01514"/>
    </source>
</evidence>
<feature type="compositionally biased region" description="Polar residues" evidence="10">
    <location>
        <begin position="282"/>
        <end position="309"/>
    </location>
</feature>
<dbReference type="EMBL" id="JABXXR010000028">
    <property type="protein sequence ID" value="NVN40131.1"/>
    <property type="molecule type" value="Genomic_DNA"/>
</dbReference>
<evidence type="ECO:0000256" key="9">
    <source>
        <dbReference type="PIRNR" id="PIRNR004862"/>
    </source>
</evidence>
<keyword evidence="7 11" id="KW-0472">Membrane</keyword>
<proteinExistence type="inferred from homology"/>
<evidence type="ECO:0000256" key="5">
    <source>
        <dbReference type="ARBA" id="ARBA00022692"/>
    </source>
</evidence>
<dbReference type="GO" id="GO:0003774">
    <property type="term" value="F:cytoskeletal motor activity"/>
    <property type="evidence" value="ECO:0007669"/>
    <property type="project" value="InterPro"/>
</dbReference>
<dbReference type="GO" id="GO:0009431">
    <property type="term" value="C:bacterial-type flagellum basal body, MS ring"/>
    <property type="evidence" value="ECO:0007669"/>
    <property type="project" value="InterPro"/>
</dbReference>
<dbReference type="Proteomes" id="UP000585665">
    <property type="component" value="Unassembled WGS sequence"/>
</dbReference>
<comment type="caution">
    <text evidence="14">The sequence shown here is derived from an EMBL/GenBank/DDBJ whole genome shotgun (WGS) entry which is preliminary data.</text>
</comment>
<evidence type="ECO:0000313" key="14">
    <source>
        <dbReference type="EMBL" id="NVN40131.1"/>
    </source>
</evidence>
<reference evidence="14 15" key="1">
    <citation type="submission" date="2020-06" db="EMBL/GenBank/DDBJ databases">
        <title>Description of novel acetic acid bacteria.</title>
        <authorList>
            <person name="Sombolestani A."/>
        </authorList>
    </citation>
    <scope>NUCLEOTIDE SEQUENCE [LARGE SCALE GENOMIC DNA]</scope>
    <source>
        <strain evidence="14 15">LMG 27010</strain>
    </source>
</reference>
<evidence type="ECO:0000256" key="4">
    <source>
        <dbReference type="ARBA" id="ARBA00022475"/>
    </source>
</evidence>
<feature type="compositionally biased region" description="Low complexity" evidence="10">
    <location>
        <begin position="310"/>
        <end position="319"/>
    </location>
</feature>
<evidence type="ECO:0000256" key="1">
    <source>
        <dbReference type="ARBA" id="ARBA00004117"/>
    </source>
</evidence>
<keyword evidence="14" id="KW-0282">Flagellum</keyword>
<dbReference type="PANTHER" id="PTHR30046:SF0">
    <property type="entry name" value="FLAGELLAR M-RING PROTEIN"/>
    <property type="match status" value="1"/>
</dbReference>
<comment type="function">
    <text evidence="9">The M ring may be actively involved in energy transduction.</text>
</comment>
<protein>
    <recommendedName>
        <fullName evidence="9">Flagellar M-ring protein</fullName>
    </recommendedName>
</protein>
<accession>A0A850PG45</accession>
<evidence type="ECO:0000256" key="11">
    <source>
        <dbReference type="SAM" id="Phobius"/>
    </source>
</evidence>
<organism evidence="14 15">
    <name type="scientific">Ameyamaea chiangmaiensis</name>
    <dbReference type="NCBI Taxonomy" id="442969"/>
    <lineage>
        <taxon>Bacteria</taxon>
        <taxon>Pseudomonadati</taxon>
        <taxon>Pseudomonadota</taxon>
        <taxon>Alphaproteobacteria</taxon>
        <taxon>Acetobacterales</taxon>
        <taxon>Acetobacteraceae</taxon>
        <taxon>Ameyamaea</taxon>
    </lineage>
</organism>
<feature type="transmembrane region" description="Helical" evidence="11">
    <location>
        <begin position="433"/>
        <end position="451"/>
    </location>
</feature>
<evidence type="ECO:0000256" key="6">
    <source>
        <dbReference type="ARBA" id="ARBA00022989"/>
    </source>
</evidence>
<keyword evidence="14" id="KW-0969">Cilium</keyword>
<dbReference type="InterPro" id="IPR043427">
    <property type="entry name" value="YscJ/FliF"/>
</dbReference>
<dbReference type="PRINTS" id="PR01009">
    <property type="entry name" value="FLGMRINGFLIF"/>
</dbReference>
<dbReference type="PANTHER" id="PTHR30046">
    <property type="entry name" value="FLAGELLAR M-RING PROTEIN"/>
    <property type="match status" value="1"/>
</dbReference>
<evidence type="ECO:0000256" key="3">
    <source>
        <dbReference type="ARBA" id="ARBA00007971"/>
    </source>
</evidence>
<dbReference type="InterPro" id="IPR013556">
    <property type="entry name" value="Flag_M-ring_C"/>
</dbReference>
<keyword evidence="5 11" id="KW-0812">Transmembrane</keyword>
<comment type="subcellular location">
    <subcellularLocation>
        <location evidence="1 9">Bacterial flagellum basal body</location>
    </subcellularLocation>
    <subcellularLocation>
        <location evidence="2">Cell membrane</location>
        <topology evidence="2">Multi-pass membrane protein</topology>
    </subcellularLocation>
</comment>
<dbReference type="Gene3D" id="3.30.70.1530">
    <property type="entry name" value="Hypothetical protein rpa1041"/>
    <property type="match status" value="1"/>
</dbReference>
<feature type="region of interest" description="Disordered" evidence="10">
    <location>
        <begin position="272"/>
        <end position="331"/>
    </location>
</feature>
<keyword evidence="6 11" id="KW-1133">Transmembrane helix</keyword>
<evidence type="ECO:0000256" key="10">
    <source>
        <dbReference type="SAM" id="MobiDB-lite"/>
    </source>
</evidence>
<feature type="transmembrane region" description="Helical" evidence="11">
    <location>
        <begin position="12"/>
        <end position="35"/>
    </location>
</feature>